<evidence type="ECO:0000313" key="3">
    <source>
        <dbReference type="Proteomes" id="UP000248706"/>
    </source>
</evidence>
<comment type="caution">
    <text evidence="2">The sequence shown here is derived from an EMBL/GenBank/DDBJ whole genome shotgun (WGS) entry which is preliminary data.</text>
</comment>
<organism evidence="2 3">
    <name type="scientific">Thermogemmatispora tikiterensis</name>
    <dbReference type="NCBI Taxonomy" id="1825093"/>
    <lineage>
        <taxon>Bacteria</taxon>
        <taxon>Bacillati</taxon>
        <taxon>Chloroflexota</taxon>
        <taxon>Ktedonobacteria</taxon>
        <taxon>Thermogemmatisporales</taxon>
        <taxon>Thermogemmatisporaceae</taxon>
        <taxon>Thermogemmatispora</taxon>
    </lineage>
</organism>
<dbReference type="Proteomes" id="UP000248706">
    <property type="component" value="Unassembled WGS sequence"/>
</dbReference>
<proteinExistence type="predicted"/>
<dbReference type="AlphaFoldDB" id="A0A328VG16"/>
<gene>
    <name evidence="2" type="ORF">A4R35_10210</name>
</gene>
<dbReference type="EMBL" id="MCIF01000002">
    <property type="protein sequence ID" value="RAQ95909.1"/>
    <property type="molecule type" value="Genomic_DNA"/>
</dbReference>
<sequence length="97" mass="10580">MPEPQSLPHDPQGVLLPAFPQHGPPRRVPERIPKGPTQVHPNPPAPRELAQTPIPAAEKEHSRQGHRGQPGKLTGFLQERRLVSTSFLAGRASLTLS</sequence>
<evidence type="ECO:0000256" key="1">
    <source>
        <dbReference type="SAM" id="MobiDB-lite"/>
    </source>
</evidence>
<feature type="region of interest" description="Disordered" evidence="1">
    <location>
        <begin position="1"/>
        <end position="77"/>
    </location>
</feature>
<protein>
    <submittedName>
        <fullName evidence="2">Uncharacterized protein</fullName>
    </submittedName>
</protein>
<reference evidence="2 3" key="1">
    <citation type="submission" date="2016-08" db="EMBL/GenBank/DDBJ databases">
        <title>Analysis of Carbohydrate Active Enzymes in Thermogemmatispora T81 Reveals Carbohydrate Degradation Ability.</title>
        <authorList>
            <person name="Tomazini A."/>
            <person name="Lal S."/>
            <person name="Stott M."/>
            <person name="Henrissat B."/>
            <person name="Polikarpov I."/>
            <person name="Sparling R."/>
            <person name="Levin D.B."/>
        </authorList>
    </citation>
    <scope>NUCLEOTIDE SEQUENCE [LARGE SCALE GENOMIC DNA]</scope>
    <source>
        <strain evidence="2 3">T81</strain>
    </source>
</reference>
<name>A0A328VG16_9CHLR</name>
<evidence type="ECO:0000313" key="2">
    <source>
        <dbReference type="EMBL" id="RAQ95909.1"/>
    </source>
</evidence>
<keyword evidence="3" id="KW-1185">Reference proteome</keyword>
<accession>A0A328VG16</accession>